<evidence type="ECO:0000313" key="1">
    <source>
        <dbReference type="EMBL" id="PYH38507.1"/>
    </source>
</evidence>
<dbReference type="Proteomes" id="UP000247647">
    <property type="component" value="Unassembled WGS sequence"/>
</dbReference>
<reference evidence="1" key="1">
    <citation type="submission" date="2016-12" db="EMBL/GenBank/DDBJ databases">
        <title>The genomes of Aspergillus section Nigri reveals drivers in fungal speciation.</title>
        <authorList>
            <consortium name="DOE Joint Genome Institute"/>
            <person name="Vesth T.C."/>
            <person name="Nybo J."/>
            <person name="Theobald S."/>
            <person name="Brandl J."/>
            <person name="Frisvad J.C."/>
            <person name="Nielsen K.F."/>
            <person name="Lyhne E.K."/>
            <person name="Kogle M.E."/>
            <person name="Kuo A."/>
            <person name="Riley R."/>
            <person name="Clum A."/>
            <person name="Nolan M."/>
            <person name="Lipzen A."/>
            <person name="Salamov A."/>
            <person name="Henrissat B."/>
            <person name="Wiebenga A."/>
            <person name="De Vries R.P."/>
            <person name="Grigoriev I.V."/>
            <person name="Mortensen U.H."/>
            <person name="Andersen M.R."/>
            <person name="Baker S.E."/>
        </authorList>
    </citation>
    <scope>NUCLEOTIDE SEQUENCE [LARGE SCALE GENOMIC DNA]</scope>
    <source>
        <strain evidence="1">CBS 115656</strain>
    </source>
</reference>
<dbReference type="GeneID" id="37124797"/>
<keyword evidence="2" id="KW-1185">Reference proteome</keyword>
<sequence>MGKEQSNGWFRRTVLDERKDERVQIRKGWRKSDLHAGFKAVCEFITVDGFDRLQ</sequence>
<protein>
    <submittedName>
        <fullName evidence="1">Uncharacterized protein</fullName>
    </submittedName>
</protein>
<dbReference type="RefSeq" id="XP_025483985.1">
    <property type="nucleotide sequence ID" value="XM_025622341.1"/>
</dbReference>
<dbReference type="EMBL" id="KZ821447">
    <property type="protein sequence ID" value="PYH38507.1"/>
    <property type="molecule type" value="Genomic_DNA"/>
</dbReference>
<name>A0A318YX15_ASPNB</name>
<evidence type="ECO:0000313" key="2">
    <source>
        <dbReference type="Proteomes" id="UP000247647"/>
    </source>
</evidence>
<gene>
    <name evidence="1" type="ORF">BO87DRAFT_372641</name>
</gene>
<organism evidence="1 2">
    <name type="scientific">Aspergillus neoniger (strain CBS 115656)</name>
    <dbReference type="NCBI Taxonomy" id="1448310"/>
    <lineage>
        <taxon>Eukaryota</taxon>
        <taxon>Fungi</taxon>
        <taxon>Dikarya</taxon>
        <taxon>Ascomycota</taxon>
        <taxon>Pezizomycotina</taxon>
        <taxon>Eurotiomycetes</taxon>
        <taxon>Eurotiomycetidae</taxon>
        <taxon>Eurotiales</taxon>
        <taxon>Aspergillaceae</taxon>
        <taxon>Aspergillus</taxon>
        <taxon>Aspergillus subgen. Circumdati</taxon>
    </lineage>
</organism>
<proteinExistence type="predicted"/>
<dbReference type="AlphaFoldDB" id="A0A318YX15"/>
<accession>A0A318YX15</accession>